<evidence type="ECO:0000313" key="1">
    <source>
        <dbReference type="EMBL" id="RED45308.1"/>
    </source>
</evidence>
<evidence type="ECO:0008006" key="3">
    <source>
        <dbReference type="Google" id="ProtNLM"/>
    </source>
</evidence>
<dbReference type="AlphaFoldDB" id="A0A3D9H741"/>
<organism evidence="1 2">
    <name type="scientific">Winogradskyella eximia</name>
    <dbReference type="NCBI Taxonomy" id="262006"/>
    <lineage>
        <taxon>Bacteria</taxon>
        <taxon>Pseudomonadati</taxon>
        <taxon>Bacteroidota</taxon>
        <taxon>Flavobacteriia</taxon>
        <taxon>Flavobacteriales</taxon>
        <taxon>Flavobacteriaceae</taxon>
        <taxon>Winogradskyella</taxon>
    </lineage>
</organism>
<name>A0A3D9H741_9FLAO</name>
<gene>
    <name evidence="1" type="ORF">DFQ10_102176</name>
</gene>
<comment type="caution">
    <text evidence="1">The sequence shown here is derived from an EMBL/GenBank/DDBJ whole genome shotgun (WGS) entry which is preliminary data.</text>
</comment>
<protein>
    <recommendedName>
        <fullName evidence="3">GreA/GreB family transcription elongation factor</fullName>
    </recommendedName>
</protein>
<dbReference type="Proteomes" id="UP000256980">
    <property type="component" value="Unassembled WGS sequence"/>
</dbReference>
<sequence>MKIKTQLIELCQRYADKRVLGYKNEIELIKESIENNDKVSNEEDDSGNSKLLDDLEKNMTYLHDANKMREQLKLVRPNLVSDVAVLGSLIKTDSMTFFIALSIGKVEIEDAEYYIISLASPLGQLLKHRKKGDQFKFNEKSYLVEEVL</sequence>
<dbReference type="OrthoDB" id="667380at2"/>
<keyword evidence="2" id="KW-1185">Reference proteome</keyword>
<dbReference type="EMBL" id="QRDV01000002">
    <property type="protein sequence ID" value="RED45308.1"/>
    <property type="molecule type" value="Genomic_DNA"/>
</dbReference>
<dbReference type="RefSeq" id="WP_115816618.1">
    <property type="nucleotide sequence ID" value="NZ_QRDV01000002.1"/>
</dbReference>
<reference evidence="1 2" key="1">
    <citation type="submission" date="2018-07" db="EMBL/GenBank/DDBJ databases">
        <title>Genomic Encyclopedia of Type Strains, Phase III (KMG-III): the genomes of soil and plant-associated and newly described type strains.</title>
        <authorList>
            <person name="Whitman W."/>
        </authorList>
    </citation>
    <scope>NUCLEOTIDE SEQUENCE [LARGE SCALE GENOMIC DNA]</scope>
    <source>
        <strain evidence="1 2">CECT 7946</strain>
    </source>
</reference>
<accession>A0A3D9H741</accession>
<proteinExistence type="predicted"/>
<evidence type="ECO:0000313" key="2">
    <source>
        <dbReference type="Proteomes" id="UP000256980"/>
    </source>
</evidence>